<dbReference type="GO" id="GO:0046210">
    <property type="term" value="P:nitric oxide catabolic process"/>
    <property type="evidence" value="ECO:0007669"/>
    <property type="project" value="TreeGrafter"/>
</dbReference>
<dbReference type="Pfam" id="PF00042">
    <property type="entry name" value="Globin"/>
    <property type="match status" value="1"/>
</dbReference>
<dbReference type="RefSeq" id="WP_123221789.1">
    <property type="nucleotide sequence ID" value="NZ_RJSF01000009.1"/>
</dbReference>
<keyword evidence="5" id="KW-0813">Transport</keyword>
<evidence type="ECO:0000256" key="2">
    <source>
        <dbReference type="ARBA" id="ARBA00022621"/>
    </source>
</evidence>
<dbReference type="InterPro" id="IPR012292">
    <property type="entry name" value="Globin/Proto"/>
</dbReference>
<dbReference type="InterPro" id="IPR009050">
    <property type="entry name" value="Globin-like_sf"/>
</dbReference>
<dbReference type="PANTHER" id="PTHR43396">
    <property type="entry name" value="FLAVOHEMOPROTEIN"/>
    <property type="match status" value="1"/>
</dbReference>
<proteinExistence type="inferred from homology"/>
<keyword evidence="3" id="KW-0479">Metal-binding</keyword>
<evidence type="ECO:0000256" key="3">
    <source>
        <dbReference type="ARBA" id="ARBA00022723"/>
    </source>
</evidence>
<dbReference type="PANTHER" id="PTHR43396:SF3">
    <property type="entry name" value="FLAVOHEMOPROTEIN"/>
    <property type="match status" value="1"/>
</dbReference>
<protein>
    <submittedName>
        <fullName evidence="7">Flavoprotein</fullName>
    </submittedName>
</protein>
<dbReference type="GO" id="GO:0019825">
    <property type="term" value="F:oxygen binding"/>
    <property type="evidence" value="ECO:0007669"/>
    <property type="project" value="InterPro"/>
</dbReference>
<evidence type="ECO:0000259" key="6">
    <source>
        <dbReference type="PROSITE" id="PS01033"/>
    </source>
</evidence>
<dbReference type="OrthoDB" id="3213438at2"/>
<dbReference type="GO" id="GO:0046872">
    <property type="term" value="F:metal ion binding"/>
    <property type="evidence" value="ECO:0007669"/>
    <property type="project" value="UniProtKB-KW"/>
</dbReference>
<comment type="caution">
    <text evidence="7">The sequence shown here is derived from an EMBL/GenBank/DDBJ whole genome shotgun (WGS) entry which is preliminary data.</text>
</comment>
<keyword evidence="2 5" id="KW-0561">Oxygen transport</keyword>
<dbReference type="PROSITE" id="PS01033">
    <property type="entry name" value="GLOBIN"/>
    <property type="match status" value="1"/>
</dbReference>
<keyword evidence="8" id="KW-1185">Reference proteome</keyword>
<evidence type="ECO:0000256" key="5">
    <source>
        <dbReference type="RuleBase" id="RU000356"/>
    </source>
</evidence>
<evidence type="ECO:0000313" key="7">
    <source>
        <dbReference type="EMBL" id="RNM16292.1"/>
    </source>
</evidence>
<dbReference type="Proteomes" id="UP000279994">
    <property type="component" value="Unassembled WGS sequence"/>
</dbReference>
<name>A0A3N0GVW8_9ACTN</name>
<keyword evidence="4" id="KW-0408">Iron</keyword>
<dbReference type="InterPro" id="IPR000971">
    <property type="entry name" value="Globin"/>
</dbReference>
<dbReference type="Gene3D" id="1.10.490.10">
    <property type="entry name" value="Globins"/>
    <property type="match status" value="1"/>
</dbReference>
<dbReference type="GO" id="GO:0071949">
    <property type="term" value="F:FAD binding"/>
    <property type="evidence" value="ECO:0007669"/>
    <property type="project" value="TreeGrafter"/>
</dbReference>
<evidence type="ECO:0000313" key="8">
    <source>
        <dbReference type="Proteomes" id="UP000279994"/>
    </source>
</evidence>
<dbReference type="EMBL" id="RJSF01000009">
    <property type="protein sequence ID" value="RNM16292.1"/>
    <property type="molecule type" value="Genomic_DNA"/>
</dbReference>
<dbReference type="GO" id="GO:0071500">
    <property type="term" value="P:cellular response to nitrosative stress"/>
    <property type="evidence" value="ECO:0007669"/>
    <property type="project" value="TreeGrafter"/>
</dbReference>
<gene>
    <name evidence="7" type="ORF">EFL26_04915</name>
</gene>
<sequence>MDAALLETSLALVDTPDDGLTTRLYAILFDRYPAVRPMFSEDMGRQAKMLRSAIVAVVDHLDDPIWLTETLGSLGARHASWGVVAPMYDAVTECMVAAMAELGGDAWTAQMTDAWVEALDAVSGLMLLGYPSDAELAS</sequence>
<dbReference type="GO" id="GO:0005344">
    <property type="term" value="F:oxygen carrier activity"/>
    <property type="evidence" value="ECO:0007669"/>
    <property type="project" value="UniProtKB-KW"/>
</dbReference>
<keyword evidence="1 5" id="KW-0349">Heme</keyword>
<accession>A0A3N0GVW8</accession>
<evidence type="ECO:0000256" key="1">
    <source>
        <dbReference type="ARBA" id="ARBA00022617"/>
    </source>
</evidence>
<organism evidence="7 8">
    <name type="scientific">Nocardioides pocheonensis</name>
    <dbReference type="NCBI Taxonomy" id="661485"/>
    <lineage>
        <taxon>Bacteria</taxon>
        <taxon>Bacillati</taxon>
        <taxon>Actinomycetota</taxon>
        <taxon>Actinomycetes</taxon>
        <taxon>Propionibacteriales</taxon>
        <taxon>Nocardioidaceae</taxon>
        <taxon>Nocardioides</taxon>
    </lineage>
</organism>
<reference evidence="7 8" key="1">
    <citation type="submission" date="2018-11" db="EMBL/GenBank/DDBJ databases">
        <authorList>
            <person name="Li F."/>
        </authorList>
    </citation>
    <scope>NUCLEOTIDE SEQUENCE [LARGE SCALE GENOMIC DNA]</scope>
    <source>
        <strain evidence="7 8">Gsoil 818</strain>
    </source>
</reference>
<feature type="domain" description="Globin" evidence="6">
    <location>
        <begin position="1"/>
        <end position="131"/>
    </location>
</feature>
<dbReference type="GO" id="GO:0008941">
    <property type="term" value="F:nitric oxide dioxygenase NAD(P)H activity"/>
    <property type="evidence" value="ECO:0007669"/>
    <property type="project" value="TreeGrafter"/>
</dbReference>
<evidence type="ECO:0000256" key="4">
    <source>
        <dbReference type="ARBA" id="ARBA00023004"/>
    </source>
</evidence>
<dbReference type="SUPFAM" id="SSF46458">
    <property type="entry name" value="Globin-like"/>
    <property type="match status" value="1"/>
</dbReference>
<comment type="similarity">
    <text evidence="5">Belongs to the globin family.</text>
</comment>
<dbReference type="AlphaFoldDB" id="A0A3N0GVW8"/>
<dbReference type="GO" id="GO:0020037">
    <property type="term" value="F:heme binding"/>
    <property type="evidence" value="ECO:0007669"/>
    <property type="project" value="InterPro"/>
</dbReference>